<dbReference type="Proteomes" id="UP000005446">
    <property type="component" value="Unassembled WGS sequence"/>
</dbReference>
<dbReference type="InterPro" id="IPR006626">
    <property type="entry name" value="PbH1"/>
</dbReference>
<name>H0EUE3_GLAL7</name>
<dbReference type="InterPro" id="IPR011050">
    <property type="entry name" value="Pectin_lyase_fold/virulence"/>
</dbReference>
<dbReference type="InterPro" id="IPR012334">
    <property type="entry name" value="Pectin_lyas_fold"/>
</dbReference>
<evidence type="ECO:0000259" key="2">
    <source>
        <dbReference type="Pfam" id="PF05048"/>
    </source>
</evidence>
<keyword evidence="4" id="KW-1185">Reference proteome</keyword>
<dbReference type="Gene3D" id="2.160.20.10">
    <property type="entry name" value="Single-stranded right-handed beta-helix, Pectin lyase-like"/>
    <property type="match status" value="1"/>
</dbReference>
<dbReference type="HOGENOM" id="CLU_054231_0_0_1"/>
<gene>
    <name evidence="3" type="ORF">M7I_6377</name>
</gene>
<dbReference type="InterPro" id="IPR007742">
    <property type="entry name" value="NosD_dom"/>
</dbReference>
<evidence type="ECO:0000313" key="4">
    <source>
        <dbReference type="Proteomes" id="UP000005446"/>
    </source>
</evidence>
<evidence type="ECO:0000313" key="3">
    <source>
        <dbReference type="EMBL" id="EHK97879.1"/>
    </source>
</evidence>
<reference evidence="3 4" key="1">
    <citation type="journal article" date="2012" name="Eukaryot. Cell">
        <title>Genome sequence of the fungus Glarea lozoyensis: the first genome sequence of a species from the Helotiaceae family.</title>
        <authorList>
            <person name="Youssar L."/>
            <person name="Gruening B.A."/>
            <person name="Erxleben A."/>
            <person name="Guenther S."/>
            <person name="Huettel W."/>
        </authorList>
    </citation>
    <scope>NUCLEOTIDE SEQUENCE [LARGE SCALE GENOMIC DNA]</scope>
    <source>
        <strain evidence="4">ATCC 74030 / MF5533</strain>
    </source>
</reference>
<dbReference type="OrthoDB" id="3488255at2759"/>
<sequence length="386" mass="40485">MPLATPRTLLGLLVVCTTLLGLIDPASATPRPKTHKVRSGESIQAALNSASRGDRIVVESGTYAEQLNITTDEISLVGRNAILIPPPTPLHNLCSGLAGKLPPNNVIETQAGICIHGSNVQLNAFEREHRKVASVGQYVKGVSVTGFTIRGFLGLNIAIVGGEDTTISDNTLTDGAFYGALTVGSKNSLIDHNTVNSSPPTPTNTFLPFIGVCMDDISTVNIKRNSISGYLIGLCVQTPGANIHDNKVENCCIGAFVDPGIVGAKLRDNVFKNTNPRCLDPAKSGSFLIYGIYIAGASETIVKDNKITGITSGENQNLGGAGLVVNDDFPIEFGGTAKVGSGNRVTDNKVKRNDLDVYVGATGQGNVVKDNRCDTSIPANICVKGD</sequence>
<dbReference type="SUPFAM" id="SSF51126">
    <property type="entry name" value="Pectin lyase-like"/>
    <property type="match status" value="1"/>
</dbReference>
<dbReference type="EMBL" id="AGUE01000170">
    <property type="protein sequence ID" value="EHK97879.1"/>
    <property type="molecule type" value="Genomic_DNA"/>
</dbReference>
<feature type="signal peptide" evidence="1">
    <location>
        <begin position="1"/>
        <end position="28"/>
    </location>
</feature>
<feature type="domain" description="Periplasmic copper-binding protein NosD beta helix" evidence="2">
    <location>
        <begin position="116"/>
        <end position="275"/>
    </location>
</feature>
<organism evidence="3 4">
    <name type="scientific">Glarea lozoyensis (strain ATCC 74030 / MF5533)</name>
    <dbReference type="NCBI Taxonomy" id="1104152"/>
    <lineage>
        <taxon>Eukaryota</taxon>
        <taxon>Fungi</taxon>
        <taxon>Dikarya</taxon>
        <taxon>Ascomycota</taxon>
        <taxon>Pezizomycotina</taxon>
        <taxon>Leotiomycetes</taxon>
        <taxon>Helotiales</taxon>
        <taxon>Helotiaceae</taxon>
        <taxon>Glarea</taxon>
    </lineage>
</organism>
<dbReference type="SMART" id="SM00710">
    <property type="entry name" value="PbH1"/>
    <property type="match status" value="6"/>
</dbReference>
<accession>H0EUE3</accession>
<dbReference type="Pfam" id="PF05048">
    <property type="entry name" value="NosD"/>
    <property type="match status" value="1"/>
</dbReference>
<feature type="chain" id="PRO_5003532351" description="Periplasmic copper-binding protein NosD beta helix domain-containing protein" evidence="1">
    <location>
        <begin position="29"/>
        <end position="386"/>
    </location>
</feature>
<evidence type="ECO:0000256" key="1">
    <source>
        <dbReference type="SAM" id="SignalP"/>
    </source>
</evidence>
<keyword evidence="1" id="KW-0732">Signal</keyword>
<protein>
    <recommendedName>
        <fullName evidence="2">Periplasmic copper-binding protein NosD beta helix domain-containing protein</fullName>
    </recommendedName>
</protein>
<dbReference type="AlphaFoldDB" id="H0EUE3"/>
<proteinExistence type="predicted"/>
<comment type="caution">
    <text evidence="3">The sequence shown here is derived from an EMBL/GenBank/DDBJ whole genome shotgun (WGS) entry which is preliminary data.</text>
</comment>
<dbReference type="InParanoid" id="H0EUE3"/>